<organism evidence="1 2">
    <name type="scientific">Trifolium pratense</name>
    <name type="common">Red clover</name>
    <dbReference type="NCBI Taxonomy" id="57577"/>
    <lineage>
        <taxon>Eukaryota</taxon>
        <taxon>Viridiplantae</taxon>
        <taxon>Streptophyta</taxon>
        <taxon>Embryophyta</taxon>
        <taxon>Tracheophyta</taxon>
        <taxon>Spermatophyta</taxon>
        <taxon>Magnoliopsida</taxon>
        <taxon>eudicotyledons</taxon>
        <taxon>Gunneridae</taxon>
        <taxon>Pentapetalae</taxon>
        <taxon>rosids</taxon>
        <taxon>fabids</taxon>
        <taxon>Fabales</taxon>
        <taxon>Fabaceae</taxon>
        <taxon>Papilionoideae</taxon>
        <taxon>50 kb inversion clade</taxon>
        <taxon>NPAAA clade</taxon>
        <taxon>Hologalegina</taxon>
        <taxon>IRL clade</taxon>
        <taxon>Trifolieae</taxon>
        <taxon>Trifolium</taxon>
    </lineage>
</organism>
<protein>
    <submittedName>
        <fullName evidence="1">Uncharacterized protein</fullName>
    </submittedName>
</protein>
<evidence type="ECO:0000313" key="2">
    <source>
        <dbReference type="Proteomes" id="UP001177021"/>
    </source>
</evidence>
<evidence type="ECO:0000313" key="1">
    <source>
        <dbReference type="EMBL" id="CAJ2673592.1"/>
    </source>
</evidence>
<gene>
    <name evidence="1" type="ORF">MILVUS5_LOCUS37028</name>
</gene>
<accession>A0ACB0M2D5</accession>
<reference evidence="1" key="1">
    <citation type="submission" date="2023-10" db="EMBL/GenBank/DDBJ databases">
        <authorList>
            <person name="Rodriguez Cubillos JULIANA M."/>
            <person name="De Vega J."/>
        </authorList>
    </citation>
    <scope>NUCLEOTIDE SEQUENCE</scope>
</reference>
<name>A0ACB0M2D5_TRIPR</name>
<proteinExistence type="predicted"/>
<sequence length="320" mass="35265">MILSVINIIYHLAQESSMVSSITNVFETDNYTTQLLIADSCSLTQYVPPPKSLLIATPIEGGEFSLLLFLHGYLMYNSFYSQLIQHVASHGFVVILYEVAGPNINGDIYSVVAITNWLSRGLGKILPPNIIPNLDKLALGGHSRGGKTTFAIALGKLNITTDLKFSAIIGVDPIDGIDTGLQTLPPILTYVPHSFNFDMPTLVIGSGLGDVKKKLLFPPCLPKGINHENFYNECNKPSWHFVAEDYGHADMMDDDTKGVKGRISYCFCINGESRKPMRIFVGGIMTAFLKAYIVGDNVDLLAIRDKNVSVHLKMKFDYIV</sequence>
<comment type="caution">
    <text evidence="1">The sequence shown here is derived from an EMBL/GenBank/DDBJ whole genome shotgun (WGS) entry which is preliminary data.</text>
</comment>
<dbReference type="Proteomes" id="UP001177021">
    <property type="component" value="Unassembled WGS sequence"/>
</dbReference>
<keyword evidence="2" id="KW-1185">Reference proteome</keyword>
<dbReference type="EMBL" id="CASHSV030000716">
    <property type="protein sequence ID" value="CAJ2673592.1"/>
    <property type="molecule type" value="Genomic_DNA"/>
</dbReference>